<gene>
    <name evidence="8" type="ORF">CCR75_004620</name>
</gene>
<keyword evidence="2" id="KW-0067">ATP-binding</keyword>
<dbReference type="AlphaFoldDB" id="A0A976IM72"/>
<keyword evidence="5 6" id="KW-0009">Actin-binding</keyword>
<protein>
    <recommendedName>
        <fullName evidence="7">Myosin motor domain-containing protein</fullName>
    </recommendedName>
</protein>
<dbReference type="RefSeq" id="XP_067823839.1">
    <property type="nucleotide sequence ID" value="XM_067962706.1"/>
</dbReference>
<keyword evidence="9" id="KW-1185">Reference proteome</keyword>
<dbReference type="Gene3D" id="3.40.850.10">
    <property type="entry name" value="Kinesin motor domain"/>
    <property type="match status" value="1"/>
</dbReference>
<evidence type="ECO:0000256" key="6">
    <source>
        <dbReference type="PROSITE-ProRule" id="PRU00782"/>
    </source>
</evidence>
<evidence type="ECO:0000259" key="7">
    <source>
        <dbReference type="PROSITE" id="PS51456"/>
    </source>
</evidence>
<dbReference type="GO" id="GO:0051015">
    <property type="term" value="F:actin filament binding"/>
    <property type="evidence" value="ECO:0007669"/>
    <property type="project" value="TreeGrafter"/>
</dbReference>
<evidence type="ECO:0000256" key="3">
    <source>
        <dbReference type="ARBA" id="ARBA00023123"/>
    </source>
</evidence>
<dbReference type="InterPro" id="IPR027417">
    <property type="entry name" value="P-loop_NTPase"/>
</dbReference>
<keyword evidence="1" id="KW-0547">Nucleotide-binding</keyword>
<dbReference type="SUPFAM" id="SSF52540">
    <property type="entry name" value="P-loop containing nucleoside triphosphate hydrolases"/>
    <property type="match status" value="1"/>
</dbReference>
<evidence type="ECO:0000256" key="1">
    <source>
        <dbReference type="ARBA" id="ARBA00022741"/>
    </source>
</evidence>
<reference evidence="8 9" key="1">
    <citation type="journal article" date="2021" name="Genome Biol.">
        <title>AFLAP: assembly-free linkage analysis pipeline using k-mers from genome sequencing data.</title>
        <authorList>
            <person name="Fletcher K."/>
            <person name="Zhang L."/>
            <person name="Gil J."/>
            <person name="Han R."/>
            <person name="Cavanaugh K."/>
            <person name="Michelmore R."/>
        </authorList>
    </citation>
    <scope>NUCLEOTIDE SEQUENCE [LARGE SCALE GENOMIC DNA]</scope>
    <source>
        <strain evidence="8 9">SF5</strain>
    </source>
</reference>
<comment type="similarity">
    <text evidence="6">Belongs to the TRAFAC class myosin-kinesin ATPase superfamily. Myosin family.</text>
</comment>
<dbReference type="EMBL" id="SHOA02000011">
    <property type="protein sequence ID" value="TDH74341.1"/>
    <property type="molecule type" value="Genomic_DNA"/>
</dbReference>
<evidence type="ECO:0000313" key="9">
    <source>
        <dbReference type="Proteomes" id="UP000294530"/>
    </source>
</evidence>
<keyword evidence="4" id="KW-0505">Motor protein</keyword>
<organism evidence="8 9">
    <name type="scientific">Bremia lactucae</name>
    <name type="common">Lettuce downy mildew</name>
    <dbReference type="NCBI Taxonomy" id="4779"/>
    <lineage>
        <taxon>Eukaryota</taxon>
        <taxon>Sar</taxon>
        <taxon>Stramenopiles</taxon>
        <taxon>Oomycota</taxon>
        <taxon>Peronosporomycetes</taxon>
        <taxon>Peronosporales</taxon>
        <taxon>Peronosporaceae</taxon>
        <taxon>Bremia</taxon>
    </lineage>
</organism>
<feature type="domain" description="Myosin motor" evidence="7">
    <location>
        <begin position="1"/>
        <end position="91"/>
    </location>
</feature>
<proteinExistence type="inferred from homology"/>
<dbReference type="GO" id="GO:0005524">
    <property type="term" value="F:ATP binding"/>
    <property type="evidence" value="ECO:0007669"/>
    <property type="project" value="UniProtKB-KW"/>
</dbReference>
<dbReference type="GO" id="GO:0016459">
    <property type="term" value="C:myosin complex"/>
    <property type="evidence" value="ECO:0007669"/>
    <property type="project" value="UniProtKB-KW"/>
</dbReference>
<comment type="caution">
    <text evidence="8">The sequence shown here is derived from an EMBL/GenBank/DDBJ whole genome shotgun (WGS) entry which is preliminary data.</text>
</comment>
<dbReference type="PROSITE" id="PS51456">
    <property type="entry name" value="MYOSIN_MOTOR"/>
    <property type="match status" value="1"/>
</dbReference>
<dbReference type="GO" id="GO:0005737">
    <property type="term" value="C:cytoplasm"/>
    <property type="evidence" value="ECO:0007669"/>
    <property type="project" value="TreeGrafter"/>
</dbReference>
<sequence>MDISSFQRPMFDFFAANLHLGNVTFDSGVSTSLSIGILDMFGFEVMHRNSLKQVCINFTNEMLLQQYIKYVFELEQERYAREGTAASSVEF</sequence>
<evidence type="ECO:0000313" key="8">
    <source>
        <dbReference type="EMBL" id="TDH74341.1"/>
    </source>
</evidence>
<dbReference type="OrthoDB" id="6108017at2759"/>
<dbReference type="InterPro" id="IPR036961">
    <property type="entry name" value="Kinesin_motor_dom_sf"/>
</dbReference>
<dbReference type="GO" id="GO:0007015">
    <property type="term" value="P:actin filament organization"/>
    <property type="evidence" value="ECO:0007669"/>
    <property type="project" value="TreeGrafter"/>
</dbReference>
<dbReference type="GeneID" id="94348377"/>
<dbReference type="GO" id="GO:0000146">
    <property type="term" value="F:microfilament motor activity"/>
    <property type="evidence" value="ECO:0007669"/>
    <property type="project" value="TreeGrafter"/>
</dbReference>
<evidence type="ECO:0000256" key="4">
    <source>
        <dbReference type="ARBA" id="ARBA00023175"/>
    </source>
</evidence>
<accession>A0A976IM72</accession>
<dbReference type="PANTHER" id="PTHR13140">
    <property type="entry name" value="MYOSIN"/>
    <property type="match status" value="1"/>
</dbReference>
<dbReference type="PANTHER" id="PTHR13140:SF845">
    <property type="entry name" value="MYOSIN-LIKE PROTEIN"/>
    <property type="match status" value="1"/>
</dbReference>
<dbReference type="Proteomes" id="UP000294530">
    <property type="component" value="Unassembled WGS sequence"/>
</dbReference>
<dbReference type="GO" id="GO:0016020">
    <property type="term" value="C:membrane"/>
    <property type="evidence" value="ECO:0007669"/>
    <property type="project" value="TreeGrafter"/>
</dbReference>
<keyword evidence="3 6" id="KW-0518">Myosin</keyword>
<dbReference type="InterPro" id="IPR001609">
    <property type="entry name" value="Myosin_head_motor_dom-like"/>
</dbReference>
<evidence type="ECO:0000256" key="5">
    <source>
        <dbReference type="ARBA" id="ARBA00023203"/>
    </source>
</evidence>
<comment type="caution">
    <text evidence="6">Lacks conserved residue(s) required for the propagation of feature annotation.</text>
</comment>
<dbReference type="Gene3D" id="1.20.120.720">
    <property type="entry name" value="Myosin VI head, motor domain, U50 subdomain"/>
    <property type="match status" value="1"/>
</dbReference>
<dbReference type="Gene3D" id="1.20.58.530">
    <property type="match status" value="1"/>
</dbReference>
<dbReference type="KEGG" id="blac:94348377"/>
<dbReference type="Pfam" id="PF00063">
    <property type="entry name" value="Myosin_head"/>
    <property type="match status" value="1"/>
</dbReference>
<evidence type="ECO:0000256" key="2">
    <source>
        <dbReference type="ARBA" id="ARBA00022840"/>
    </source>
</evidence>
<name>A0A976IM72_BRELC</name>